<comment type="caution">
    <text evidence="2">The sequence shown here is derived from an EMBL/GenBank/DDBJ whole genome shotgun (WGS) entry which is preliminary data.</text>
</comment>
<name>A0A9E2S9V6_9BACT</name>
<evidence type="ECO:0000313" key="2">
    <source>
        <dbReference type="EMBL" id="MBV4359106.1"/>
    </source>
</evidence>
<keyword evidence="3" id="KW-1185">Reference proteome</keyword>
<gene>
    <name evidence="2" type="ORF">KTO63_18200</name>
</gene>
<organism evidence="2 3">
    <name type="scientific">Pinibacter aurantiacus</name>
    <dbReference type="NCBI Taxonomy" id="2851599"/>
    <lineage>
        <taxon>Bacteria</taxon>
        <taxon>Pseudomonadati</taxon>
        <taxon>Bacteroidota</taxon>
        <taxon>Chitinophagia</taxon>
        <taxon>Chitinophagales</taxon>
        <taxon>Chitinophagaceae</taxon>
        <taxon>Pinibacter</taxon>
    </lineage>
</organism>
<sequence>MDTNWYDNHQKRVNLIKAEWERMLSQHLSERFYQTFLSKYVGIFWGNENCHLVISKLKLGSELETDFVSLTDGFSNGNVFELIEIKQPSARLFTEKGTMTADFNRAVQQIRDWKRWLVDNKAWVKAYLPTINTRVIFDSQLKFTIVIGRRTDNPYEIEKRNQIGKEIGAEIRSFDYLTDKVTKRIFYPRAWTEDDFPDFESQLANPFHKAITDARWKKFCKSTQVACSHFYSRHYCEVIKKRPTFDFE</sequence>
<proteinExistence type="predicted"/>
<dbReference type="EMBL" id="JAHSPG010000014">
    <property type="protein sequence ID" value="MBV4359106.1"/>
    <property type="molecule type" value="Genomic_DNA"/>
</dbReference>
<protein>
    <submittedName>
        <fullName evidence="2">DUF4263 domain-containing protein</fullName>
    </submittedName>
</protein>
<dbReference type="InterPro" id="IPR025359">
    <property type="entry name" value="SduA_C"/>
</dbReference>
<dbReference type="AlphaFoldDB" id="A0A9E2S9V6"/>
<reference evidence="2" key="1">
    <citation type="submission" date="2021-06" db="EMBL/GenBank/DDBJ databases">
        <authorList>
            <person name="Huq M.A."/>
        </authorList>
    </citation>
    <scope>NUCLEOTIDE SEQUENCE</scope>
    <source>
        <strain evidence="2">MAH-26</strain>
    </source>
</reference>
<dbReference type="Proteomes" id="UP000812270">
    <property type="component" value="Unassembled WGS sequence"/>
</dbReference>
<dbReference type="Pfam" id="PF14082">
    <property type="entry name" value="SduA_C"/>
    <property type="match status" value="1"/>
</dbReference>
<dbReference type="RefSeq" id="WP_217792976.1">
    <property type="nucleotide sequence ID" value="NZ_JAHSPG010000014.1"/>
</dbReference>
<accession>A0A9E2S9V6</accession>
<feature type="domain" description="Shedu protein SduA C-terminal" evidence="1">
    <location>
        <begin position="28"/>
        <end position="162"/>
    </location>
</feature>
<evidence type="ECO:0000259" key="1">
    <source>
        <dbReference type="Pfam" id="PF14082"/>
    </source>
</evidence>
<evidence type="ECO:0000313" key="3">
    <source>
        <dbReference type="Proteomes" id="UP000812270"/>
    </source>
</evidence>